<evidence type="ECO:0000313" key="7">
    <source>
        <dbReference type="Proteomes" id="UP000614047"/>
    </source>
</evidence>
<keyword evidence="2 4" id="KW-0238">DNA-binding</keyword>
<dbReference type="PANTHER" id="PTHR30055:SF151">
    <property type="entry name" value="TRANSCRIPTIONAL REGULATORY PROTEIN"/>
    <property type="match status" value="1"/>
</dbReference>
<dbReference type="Gene3D" id="1.10.10.60">
    <property type="entry name" value="Homeodomain-like"/>
    <property type="match status" value="1"/>
</dbReference>
<keyword evidence="7" id="KW-1185">Reference proteome</keyword>
<evidence type="ECO:0000256" key="1">
    <source>
        <dbReference type="ARBA" id="ARBA00023015"/>
    </source>
</evidence>
<keyword evidence="3" id="KW-0804">Transcription</keyword>
<protein>
    <submittedName>
        <fullName evidence="6">AcrR family transcriptional regulator</fullName>
    </submittedName>
</protein>
<dbReference type="GO" id="GO:0003700">
    <property type="term" value="F:DNA-binding transcription factor activity"/>
    <property type="evidence" value="ECO:0007669"/>
    <property type="project" value="TreeGrafter"/>
</dbReference>
<dbReference type="SUPFAM" id="SSF46689">
    <property type="entry name" value="Homeodomain-like"/>
    <property type="match status" value="1"/>
</dbReference>
<feature type="DNA-binding region" description="H-T-H motif" evidence="4">
    <location>
        <begin position="29"/>
        <end position="48"/>
    </location>
</feature>
<dbReference type="GO" id="GO:0000976">
    <property type="term" value="F:transcription cis-regulatory region binding"/>
    <property type="evidence" value="ECO:0007669"/>
    <property type="project" value="TreeGrafter"/>
</dbReference>
<dbReference type="PROSITE" id="PS50977">
    <property type="entry name" value="HTH_TETR_2"/>
    <property type="match status" value="1"/>
</dbReference>
<dbReference type="InterPro" id="IPR050109">
    <property type="entry name" value="HTH-type_TetR-like_transc_reg"/>
</dbReference>
<accession>A0A931GHU5</accession>
<dbReference type="PANTHER" id="PTHR30055">
    <property type="entry name" value="HTH-TYPE TRANSCRIPTIONAL REGULATOR RUTR"/>
    <property type="match status" value="1"/>
</dbReference>
<proteinExistence type="predicted"/>
<evidence type="ECO:0000256" key="2">
    <source>
        <dbReference type="ARBA" id="ARBA00023125"/>
    </source>
</evidence>
<name>A0A931GHU5_9ACTN</name>
<dbReference type="RefSeq" id="WP_197010174.1">
    <property type="nucleotide sequence ID" value="NZ_BAABES010000006.1"/>
</dbReference>
<dbReference type="InterPro" id="IPR001647">
    <property type="entry name" value="HTH_TetR"/>
</dbReference>
<feature type="domain" description="HTH tetR-type" evidence="5">
    <location>
        <begin position="6"/>
        <end position="66"/>
    </location>
</feature>
<evidence type="ECO:0000256" key="4">
    <source>
        <dbReference type="PROSITE-ProRule" id="PRU00335"/>
    </source>
</evidence>
<organism evidence="6 7">
    <name type="scientific">Actinomadura viridis</name>
    <dbReference type="NCBI Taxonomy" id="58110"/>
    <lineage>
        <taxon>Bacteria</taxon>
        <taxon>Bacillati</taxon>
        <taxon>Actinomycetota</taxon>
        <taxon>Actinomycetes</taxon>
        <taxon>Streptosporangiales</taxon>
        <taxon>Thermomonosporaceae</taxon>
        <taxon>Actinomadura</taxon>
    </lineage>
</organism>
<comment type="caution">
    <text evidence="6">The sequence shown here is derived from an EMBL/GenBank/DDBJ whole genome shotgun (WGS) entry which is preliminary data.</text>
</comment>
<sequence length="215" mass="22521">MPAPRKFTHQQLQAAALELIDQEGLAGLTMRALAARLGTGPMTIYNYVDGREGLEHLVTGAVMAQVRRPDGHPGDWRARVEAIAEAIWRAVRAHPNAIPLVLTTRSLDEEALAPAEALLQALAGSGRSGADLLAAFRVVSGFIAGFAQAELTGPLASASGQDAGAITARMADLPAQRFPRLIEIAHAATGDPQAEFRSGLKIILTGLGASAPHTN</sequence>
<keyword evidence="1" id="KW-0805">Transcription regulation</keyword>
<evidence type="ECO:0000259" key="5">
    <source>
        <dbReference type="PROSITE" id="PS50977"/>
    </source>
</evidence>
<dbReference type="InterPro" id="IPR009057">
    <property type="entry name" value="Homeodomain-like_sf"/>
</dbReference>
<dbReference type="Pfam" id="PF02909">
    <property type="entry name" value="TetR_C_1"/>
    <property type="match status" value="1"/>
</dbReference>
<dbReference type="InterPro" id="IPR004111">
    <property type="entry name" value="Repressor_TetR_C"/>
</dbReference>
<dbReference type="SUPFAM" id="SSF48498">
    <property type="entry name" value="Tetracyclin repressor-like, C-terminal domain"/>
    <property type="match status" value="1"/>
</dbReference>
<gene>
    <name evidence="6" type="ORF">IW256_001400</name>
</gene>
<dbReference type="Pfam" id="PF00440">
    <property type="entry name" value="TetR_N"/>
    <property type="match status" value="1"/>
</dbReference>
<dbReference type="EMBL" id="JADOUA010000001">
    <property type="protein sequence ID" value="MBG6087287.1"/>
    <property type="molecule type" value="Genomic_DNA"/>
</dbReference>
<dbReference type="Proteomes" id="UP000614047">
    <property type="component" value="Unassembled WGS sequence"/>
</dbReference>
<evidence type="ECO:0000313" key="6">
    <source>
        <dbReference type="EMBL" id="MBG6087287.1"/>
    </source>
</evidence>
<evidence type="ECO:0000256" key="3">
    <source>
        <dbReference type="ARBA" id="ARBA00023163"/>
    </source>
</evidence>
<dbReference type="AlphaFoldDB" id="A0A931GHU5"/>
<dbReference type="GO" id="GO:0045892">
    <property type="term" value="P:negative regulation of DNA-templated transcription"/>
    <property type="evidence" value="ECO:0007669"/>
    <property type="project" value="InterPro"/>
</dbReference>
<reference evidence="6" key="1">
    <citation type="submission" date="2020-11" db="EMBL/GenBank/DDBJ databases">
        <title>Sequencing the genomes of 1000 actinobacteria strains.</title>
        <authorList>
            <person name="Klenk H.-P."/>
        </authorList>
    </citation>
    <scope>NUCLEOTIDE SEQUENCE</scope>
    <source>
        <strain evidence="6">DSM 43175</strain>
    </source>
</reference>
<dbReference type="InterPro" id="IPR036271">
    <property type="entry name" value="Tet_transcr_reg_TetR-rel_C_sf"/>
</dbReference>
<dbReference type="Gene3D" id="1.10.357.10">
    <property type="entry name" value="Tetracycline Repressor, domain 2"/>
    <property type="match status" value="1"/>
</dbReference>